<evidence type="ECO:0000256" key="4">
    <source>
        <dbReference type="ARBA" id="ARBA00022771"/>
    </source>
</evidence>
<name>A0A8H7ZRY8_9FUNG</name>
<evidence type="ECO:0000259" key="8">
    <source>
        <dbReference type="Pfam" id="PF08790"/>
    </source>
</evidence>
<dbReference type="PROSITE" id="PS51804">
    <property type="entry name" value="ZF_C2HC_LYAR"/>
    <property type="match status" value="1"/>
</dbReference>
<sequence>MVSFVCDVAKLDQHKGRCHGASFSCIDCGTSFKGAEHRAHTSCISEAEKVLRPAVIRKSRFDRVEITP</sequence>
<dbReference type="SUPFAM" id="SSF57667">
    <property type="entry name" value="beta-beta-alpha zinc fingers"/>
    <property type="match status" value="1"/>
</dbReference>
<dbReference type="AlphaFoldDB" id="A0A8H7ZRY8"/>
<gene>
    <name evidence="9" type="ORF">BJ554DRAFT_1658</name>
</gene>
<dbReference type="OrthoDB" id="21474at2759"/>
<evidence type="ECO:0000256" key="7">
    <source>
        <dbReference type="PROSITE-ProRule" id="PRU01145"/>
    </source>
</evidence>
<dbReference type="InterPro" id="IPR036236">
    <property type="entry name" value="Znf_C2H2_sf"/>
</dbReference>
<dbReference type="PANTHER" id="PTHR13100">
    <property type="entry name" value="CELL GROWTH-REGULATING NUCLEOLAR PROTEIN LYAR"/>
    <property type="match status" value="1"/>
</dbReference>
<evidence type="ECO:0000256" key="2">
    <source>
        <dbReference type="ARBA" id="ARBA00022723"/>
    </source>
</evidence>
<comment type="caution">
    <text evidence="9">The sequence shown here is derived from an EMBL/GenBank/DDBJ whole genome shotgun (WGS) entry which is preliminary data.</text>
</comment>
<evidence type="ECO:0000256" key="1">
    <source>
        <dbReference type="ARBA" id="ARBA00004123"/>
    </source>
</evidence>
<dbReference type="GO" id="GO:0006364">
    <property type="term" value="P:rRNA processing"/>
    <property type="evidence" value="ECO:0007669"/>
    <property type="project" value="TreeGrafter"/>
</dbReference>
<dbReference type="GO" id="GO:0005730">
    <property type="term" value="C:nucleolus"/>
    <property type="evidence" value="ECO:0007669"/>
    <property type="project" value="TreeGrafter"/>
</dbReference>
<evidence type="ECO:0000313" key="10">
    <source>
        <dbReference type="Proteomes" id="UP000673691"/>
    </source>
</evidence>
<keyword evidence="4 7" id="KW-0863">Zinc-finger</keyword>
<accession>A0A8H7ZRY8</accession>
<proteinExistence type="predicted"/>
<evidence type="ECO:0000313" key="9">
    <source>
        <dbReference type="EMBL" id="KAG5458170.1"/>
    </source>
</evidence>
<reference evidence="9 10" key="1">
    <citation type="journal article" name="Sci. Rep.">
        <title>Genome-scale phylogenetic analyses confirm Olpidium as the closest living zoosporic fungus to the non-flagellated, terrestrial fungi.</title>
        <authorList>
            <person name="Chang Y."/>
            <person name="Rochon D."/>
            <person name="Sekimoto S."/>
            <person name="Wang Y."/>
            <person name="Chovatia M."/>
            <person name="Sandor L."/>
            <person name="Salamov A."/>
            <person name="Grigoriev I.V."/>
            <person name="Stajich J.E."/>
            <person name="Spatafora J.W."/>
        </authorList>
    </citation>
    <scope>NUCLEOTIDE SEQUENCE [LARGE SCALE GENOMIC DNA]</scope>
    <source>
        <strain evidence="9">S191</strain>
    </source>
</reference>
<dbReference type="EMBL" id="JAEFCI010008880">
    <property type="protein sequence ID" value="KAG5458170.1"/>
    <property type="molecule type" value="Genomic_DNA"/>
</dbReference>
<dbReference type="Pfam" id="PF08790">
    <property type="entry name" value="zf-LYAR"/>
    <property type="match status" value="1"/>
</dbReference>
<evidence type="ECO:0000256" key="5">
    <source>
        <dbReference type="ARBA" id="ARBA00022833"/>
    </source>
</evidence>
<comment type="subcellular location">
    <subcellularLocation>
        <location evidence="1">Nucleus</location>
    </subcellularLocation>
</comment>
<dbReference type="GO" id="GO:0000122">
    <property type="term" value="P:negative regulation of transcription by RNA polymerase II"/>
    <property type="evidence" value="ECO:0007669"/>
    <property type="project" value="TreeGrafter"/>
</dbReference>
<dbReference type="Gene3D" id="3.30.1490.490">
    <property type="match status" value="1"/>
</dbReference>
<keyword evidence="6" id="KW-0539">Nucleus</keyword>
<evidence type="ECO:0000256" key="6">
    <source>
        <dbReference type="ARBA" id="ARBA00023242"/>
    </source>
</evidence>
<keyword evidence="2" id="KW-0479">Metal-binding</keyword>
<protein>
    <recommendedName>
        <fullName evidence="8">Zinc finger C2H2 LYAR-type domain-containing protein</fullName>
    </recommendedName>
</protein>
<evidence type="ECO:0000256" key="3">
    <source>
        <dbReference type="ARBA" id="ARBA00022737"/>
    </source>
</evidence>
<dbReference type="Proteomes" id="UP000673691">
    <property type="component" value="Unassembled WGS sequence"/>
</dbReference>
<keyword evidence="3" id="KW-0677">Repeat</keyword>
<feature type="domain" description="Zinc finger C2H2 LYAR-type" evidence="8">
    <location>
        <begin position="23"/>
        <end position="50"/>
    </location>
</feature>
<keyword evidence="10" id="KW-1185">Reference proteome</keyword>
<dbReference type="GO" id="GO:0008270">
    <property type="term" value="F:zinc ion binding"/>
    <property type="evidence" value="ECO:0007669"/>
    <property type="project" value="UniProtKB-KW"/>
</dbReference>
<organism evidence="9 10">
    <name type="scientific">Olpidium bornovanus</name>
    <dbReference type="NCBI Taxonomy" id="278681"/>
    <lineage>
        <taxon>Eukaryota</taxon>
        <taxon>Fungi</taxon>
        <taxon>Fungi incertae sedis</taxon>
        <taxon>Olpidiomycota</taxon>
        <taxon>Olpidiomycotina</taxon>
        <taxon>Olpidiomycetes</taxon>
        <taxon>Olpidiales</taxon>
        <taxon>Olpidiaceae</taxon>
        <taxon>Olpidium</taxon>
    </lineage>
</organism>
<dbReference type="InterPro" id="IPR014898">
    <property type="entry name" value="Znf_C2H2_LYAR"/>
</dbReference>
<dbReference type="PANTHER" id="PTHR13100:SF10">
    <property type="entry name" value="CELL GROWTH-REGULATING NUCLEOLAR PROTEIN"/>
    <property type="match status" value="1"/>
</dbReference>
<dbReference type="InterPro" id="IPR039999">
    <property type="entry name" value="LYAR"/>
</dbReference>
<dbReference type="GO" id="GO:0003677">
    <property type="term" value="F:DNA binding"/>
    <property type="evidence" value="ECO:0007669"/>
    <property type="project" value="InterPro"/>
</dbReference>
<keyword evidence="5" id="KW-0862">Zinc</keyword>